<accession>A0A8R1EKL6</accession>
<dbReference type="Proteomes" id="UP000005237">
    <property type="component" value="Unassembled WGS sequence"/>
</dbReference>
<sequence>MHSGAAHDVNLEDLPFGYTKTVGNEEETGPYHRVSWISPPRHQCLCIHFGRQVLQGSATPLHVPHLVRTNDAEMSGTTTATNFGII</sequence>
<name>A0A8R1EKL6_CAEJA</name>
<organism evidence="1 2">
    <name type="scientific">Caenorhabditis japonica</name>
    <dbReference type="NCBI Taxonomy" id="281687"/>
    <lineage>
        <taxon>Eukaryota</taxon>
        <taxon>Metazoa</taxon>
        <taxon>Ecdysozoa</taxon>
        <taxon>Nematoda</taxon>
        <taxon>Chromadorea</taxon>
        <taxon>Rhabditida</taxon>
        <taxon>Rhabditina</taxon>
        <taxon>Rhabditomorpha</taxon>
        <taxon>Rhabditoidea</taxon>
        <taxon>Rhabditidae</taxon>
        <taxon>Peloderinae</taxon>
        <taxon>Caenorhabditis</taxon>
    </lineage>
</organism>
<dbReference type="EnsemblMetazoa" id="CJA36919.1">
    <property type="protein sequence ID" value="CJA36919.1"/>
    <property type="gene ID" value="WBGene00212766"/>
</dbReference>
<evidence type="ECO:0000313" key="1">
    <source>
        <dbReference type="EnsemblMetazoa" id="CJA36919.1"/>
    </source>
</evidence>
<dbReference type="AlphaFoldDB" id="A0A8R1EKL6"/>
<reference evidence="2" key="1">
    <citation type="submission" date="2010-08" db="EMBL/GenBank/DDBJ databases">
        <authorList>
            <consortium name="Caenorhabditis japonica Sequencing Consortium"/>
            <person name="Wilson R.K."/>
        </authorList>
    </citation>
    <scope>NUCLEOTIDE SEQUENCE [LARGE SCALE GENOMIC DNA]</scope>
    <source>
        <strain evidence="2">DF5081</strain>
    </source>
</reference>
<proteinExistence type="predicted"/>
<reference evidence="1" key="2">
    <citation type="submission" date="2022-06" db="UniProtKB">
        <authorList>
            <consortium name="EnsemblMetazoa"/>
        </authorList>
    </citation>
    <scope>IDENTIFICATION</scope>
    <source>
        <strain evidence="1">DF5081</strain>
    </source>
</reference>
<keyword evidence="2" id="KW-1185">Reference proteome</keyword>
<protein>
    <submittedName>
        <fullName evidence="1">Uncharacterized protein</fullName>
    </submittedName>
</protein>
<evidence type="ECO:0000313" key="2">
    <source>
        <dbReference type="Proteomes" id="UP000005237"/>
    </source>
</evidence>